<dbReference type="Proteomes" id="UP000805649">
    <property type="component" value="Unassembled WGS sequence"/>
</dbReference>
<name>A0ACC3YNA4_COLTU</name>
<organism evidence="1 2">
    <name type="scientific">Colletotrichum truncatum</name>
    <name type="common">Anthracnose fungus</name>
    <name type="synonym">Colletotrichum capsici</name>
    <dbReference type="NCBI Taxonomy" id="5467"/>
    <lineage>
        <taxon>Eukaryota</taxon>
        <taxon>Fungi</taxon>
        <taxon>Dikarya</taxon>
        <taxon>Ascomycota</taxon>
        <taxon>Pezizomycotina</taxon>
        <taxon>Sordariomycetes</taxon>
        <taxon>Hypocreomycetidae</taxon>
        <taxon>Glomerellales</taxon>
        <taxon>Glomerellaceae</taxon>
        <taxon>Colletotrichum</taxon>
        <taxon>Colletotrichum truncatum species complex</taxon>
    </lineage>
</organism>
<keyword evidence="2" id="KW-1185">Reference proteome</keyword>
<proteinExistence type="predicted"/>
<gene>
    <name evidence="1" type="ORF">CTRU02_212270</name>
</gene>
<sequence length="254" mass="28401">MRAGYAWTRQVEQMLALVLGTNDHNLSKGFLPLEQHRMLEVLGGIEMDAWIVGRQSKPMHIWATYCRGRQGIEPVTGLPRPLIDLISQVGRHEDVKEELGLFIAALPNIRSPAVKHWHCFAVASLLTLQQSRKKSLTSHDVQVIREMENELANLIRELYSDLGPINASALAWPSFCLGRQSRSRKNLELVEEVLGRAVPRVGTSGSWGHGGTPIGAMYRQWRSDGVDFPPPRGPGPCLQRGLELVDQSFEVGLW</sequence>
<accession>A0ACC3YNA4</accession>
<dbReference type="EMBL" id="VUJX02000008">
    <property type="protein sequence ID" value="KAL0933307.1"/>
    <property type="molecule type" value="Genomic_DNA"/>
</dbReference>
<comment type="caution">
    <text evidence="1">The sequence shown here is derived from an EMBL/GenBank/DDBJ whole genome shotgun (WGS) entry which is preliminary data.</text>
</comment>
<evidence type="ECO:0000313" key="2">
    <source>
        <dbReference type="Proteomes" id="UP000805649"/>
    </source>
</evidence>
<reference evidence="1 2" key="1">
    <citation type="journal article" date="2020" name="Phytopathology">
        <title>Genome Sequence Resources of Colletotrichum truncatum, C. plurivorum, C. musicola, and C. sojae: Four Species Pathogenic to Soybean (Glycine max).</title>
        <authorList>
            <person name="Rogerio F."/>
            <person name="Boufleur T.R."/>
            <person name="Ciampi-Guillardi M."/>
            <person name="Sukno S.A."/>
            <person name="Thon M.R."/>
            <person name="Massola Junior N.S."/>
            <person name="Baroncelli R."/>
        </authorList>
    </citation>
    <scope>NUCLEOTIDE SEQUENCE [LARGE SCALE GENOMIC DNA]</scope>
    <source>
        <strain evidence="1 2">CMES1059</strain>
    </source>
</reference>
<protein>
    <submittedName>
        <fullName evidence="1">Uncharacterized protein</fullName>
    </submittedName>
</protein>
<evidence type="ECO:0000313" key="1">
    <source>
        <dbReference type="EMBL" id="KAL0933307.1"/>
    </source>
</evidence>